<feature type="compositionally biased region" description="Low complexity" evidence="6">
    <location>
        <begin position="323"/>
        <end position="338"/>
    </location>
</feature>
<dbReference type="Proteomes" id="UP000813463">
    <property type="component" value="Chromosome 1"/>
</dbReference>
<dbReference type="SMART" id="SM01332">
    <property type="entry name" value="Cyclin_C"/>
    <property type="match status" value="1"/>
</dbReference>
<feature type="region of interest" description="Disordered" evidence="6">
    <location>
        <begin position="319"/>
        <end position="362"/>
    </location>
</feature>
<dbReference type="CDD" id="cd20543">
    <property type="entry name" value="CYCLIN_AtCycD-like_rpt1"/>
    <property type="match status" value="1"/>
</dbReference>
<dbReference type="RefSeq" id="XP_021842832.1">
    <property type="nucleotide sequence ID" value="XM_021987140.2"/>
</dbReference>
<feature type="domain" description="Cyclin C-terminal" evidence="8">
    <location>
        <begin position="198"/>
        <end position="335"/>
    </location>
</feature>
<dbReference type="InterPro" id="IPR004367">
    <property type="entry name" value="Cyclin_C-dom"/>
</dbReference>
<keyword evidence="2" id="KW-0132">Cell division</keyword>
<dbReference type="Gene3D" id="1.10.472.10">
    <property type="entry name" value="Cyclin-like"/>
    <property type="match status" value="2"/>
</dbReference>
<dbReference type="InterPro" id="IPR039361">
    <property type="entry name" value="Cyclin"/>
</dbReference>
<comment type="similarity">
    <text evidence="1">Belongs to the cyclin family. Cyclin D subfamily.</text>
</comment>
<evidence type="ECO:0000256" key="6">
    <source>
        <dbReference type="SAM" id="MobiDB-lite"/>
    </source>
</evidence>
<keyword evidence="3 5" id="KW-0195">Cyclin</keyword>
<keyword evidence="9" id="KW-1185">Reference proteome</keyword>
<dbReference type="PROSITE" id="PS00292">
    <property type="entry name" value="CYCLINS"/>
    <property type="match status" value="1"/>
</dbReference>
<dbReference type="Pfam" id="PF02984">
    <property type="entry name" value="Cyclin_C"/>
    <property type="match status" value="1"/>
</dbReference>
<dbReference type="Pfam" id="PF00134">
    <property type="entry name" value="Cyclin_N"/>
    <property type="match status" value="1"/>
</dbReference>
<evidence type="ECO:0000256" key="3">
    <source>
        <dbReference type="ARBA" id="ARBA00023127"/>
    </source>
</evidence>
<dbReference type="GeneID" id="110782892"/>
<evidence type="ECO:0000313" key="9">
    <source>
        <dbReference type="Proteomes" id="UP000813463"/>
    </source>
</evidence>
<dbReference type="GO" id="GO:0000082">
    <property type="term" value="P:G1/S transition of mitotic cell cycle"/>
    <property type="evidence" value="ECO:0000318"/>
    <property type="project" value="GO_Central"/>
</dbReference>
<protein>
    <submittedName>
        <fullName evidence="10">Cyclin-D1-1 isoform X1</fullName>
    </submittedName>
</protein>
<evidence type="ECO:0000256" key="4">
    <source>
        <dbReference type="ARBA" id="ARBA00023306"/>
    </source>
</evidence>
<dbReference type="GO" id="GO:0000307">
    <property type="term" value="C:cyclin-dependent protein kinase holoenzyme complex"/>
    <property type="evidence" value="ECO:0000318"/>
    <property type="project" value="GO_Central"/>
</dbReference>
<dbReference type="AlphaFoldDB" id="A0A9R0I4T5"/>
<name>A0A9R0I4T5_SPIOL</name>
<dbReference type="InterPro" id="IPR048258">
    <property type="entry name" value="Cyclins_cyclin-box"/>
</dbReference>
<dbReference type="GO" id="GO:0016538">
    <property type="term" value="F:cyclin-dependent protein serine/threonine kinase regulator activity"/>
    <property type="evidence" value="ECO:0000318"/>
    <property type="project" value="GO_Central"/>
</dbReference>
<evidence type="ECO:0000313" key="10">
    <source>
        <dbReference type="RefSeq" id="XP_021842832.1"/>
    </source>
</evidence>
<evidence type="ECO:0000256" key="1">
    <source>
        <dbReference type="ARBA" id="ARBA00009065"/>
    </source>
</evidence>
<dbReference type="SUPFAM" id="SSF47954">
    <property type="entry name" value="Cyclin-like"/>
    <property type="match status" value="2"/>
</dbReference>
<dbReference type="InterPro" id="IPR036915">
    <property type="entry name" value="Cyclin-like_sf"/>
</dbReference>
<evidence type="ECO:0000259" key="8">
    <source>
        <dbReference type="SMART" id="SM01332"/>
    </source>
</evidence>
<reference evidence="10" key="2">
    <citation type="submission" date="2025-08" db="UniProtKB">
        <authorList>
            <consortium name="RefSeq"/>
        </authorList>
    </citation>
    <scope>IDENTIFICATION</scope>
    <source>
        <tissue evidence="10">Leaf</tissue>
    </source>
</reference>
<gene>
    <name evidence="10" type="primary">LOC110782892</name>
</gene>
<dbReference type="OrthoDB" id="5590282at2759"/>
<dbReference type="GO" id="GO:0005737">
    <property type="term" value="C:cytoplasm"/>
    <property type="evidence" value="ECO:0000318"/>
    <property type="project" value="GO_Central"/>
</dbReference>
<feature type="domain" description="Cyclin-like" evidence="7">
    <location>
        <begin position="101"/>
        <end position="189"/>
    </location>
</feature>
<evidence type="ECO:0000256" key="5">
    <source>
        <dbReference type="RuleBase" id="RU000383"/>
    </source>
</evidence>
<dbReference type="KEGG" id="soe:110782892"/>
<dbReference type="InterPro" id="IPR013763">
    <property type="entry name" value="Cyclin-like_dom"/>
</dbReference>
<keyword evidence="4" id="KW-0131">Cell cycle</keyword>
<evidence type="ECO:0000259" key="7">
    <source>
        <dbReference type="SMART" id="SM00385"/>
    </source>
</evidence>
<reference evidence="9" key="1">
    <citation type="journal article" date="2021" name="Nat. Commun.">
        <title>Genomic analyses provide insights into spinach domestication and the genetic basis of agronomic traits.</title>
        <authorList>
            <person name="Cai X."/>
            <person name="Sun X."/>
            <person name="Xu C."/>
            <person name="Sun H."/>
            <person name="Wang X."/>
            <person name="Ge C."/>
            <person name="Zhang Z."/>
            <person name="Wang Q."/>
            <person name="Fei Z."/>
            <person name="Jiao C."/>
            <person name="Wang Q."/>
        </authorList>
    </citation>
    <scope>NUCLEOTIDE SEQUENCE [LARGE SCALE GENOMIC DNA]</scope>
    <source>
        <strain evidence="9">cv. Varoflay</strain>
    </source>
</reference>
<proteinExistence type="inferred from homology"/>
<sequence length="362" mass="40145">MSLSYADCFSDLLCSEESGDVISAGGSPEFSSECESPAINEEDESVIAGFIEEERNSFNILFASGDGDSVSVSLSASTTTTTTTSTSFSLLDSTSRSRSVAWIFKVRAFYGFQAETAYLAVNYLDRFLSCHHLPQTGGWPLQLLSVACLSLAAKMEEPLVPSLLDLQVESSKFIFDPKTIQRMELLVLTVLNWRLRLVTPFTFISFFAYKVDASGTYTGLLIARSTDLILSNIQAEGRFVEYWPSSIAAAAILCAASEMPTLSFVTPQHADSWCDGLSKENINDCYKLMQQLMVDHSRRKSIKVIPQFRITAQINKIRSFNDSSSPSSSSTSSPSPFSNKRRRLNNNNNQPWIMDDDHDHDL</sequence>
<dbReference type="GO" id="GO:0005634">
    <property type="term" value="C:nucleus"/>
    <property type="evidence" value="ECO:0000318"/>
    <property type="project" value="GO_Central"/>
</dbReference>
<dbReference type="InterPro" id="IPR006671">
    <property type="entry name" value="Cyclin_N"/>
</dbReference>
<evidence type="ECO:0000256" key="2">
    <source>
        <dbReference type="ARBA" id="ARBA00022618"/>
    </source>
</evidence>
<dbReference type="PANTHER" id="PTHR10177">
    <property type="entry name" value="CYCLINS"/>
    <property type="match status" value="1"/>
</dbReference>
<accession>A0A9R0I4T5</accession>
<dbReference type="GO" id="GO:0051301">
    <property type="term" value="P:cell division"/>
    <property type="evidence" value="ECO:0007669"/>
    <property type="project" value="UniProtKB-KW"/>
</dbReference>
<dbReference type="CDD" id="cd20544">
    <property type="entry name" value="CYCLIN_AtCycD-like_rpt2"/>
    <property type="match status" value="1"/>
</dbReference>
<organism evidence="9 10">
    <name type="scientific">Spinacia oleracea</name>
    <name type="common">Spinach</name>
    <dbReference type="NCBI Taxonomy" id="3562"/>
    <lineage>
        <taxon>Eukaryota</taxon>
        <taxon>Viridiplantae</taxon>
        <taxon>Streptophyta</taxon>
        <taxon>Embryophyta</taxon>
        <taxon>Tracheophyta</taxon>
        <taxon>Spermatophyta</taxon>
        <taxon>Magnoliopsida</taxon>
        <taxon>eudicotyledons</taxon>
        <taxon>Gunneridae</taxon>
        <taxon>Pentapetalae</taxon>
        <taxon>Caryophyllales</taxon>
        <taxon>Chenopodiaceae</taxon>
        <taxon>Chenopodioideae</taxon>
        <taxon>Anserineae</taxon>
        <taxon>Spinacia</taxon>
    </lineage>
</organism>
<dbReference type="FunFam" id="1.10.472.10:FF:000060">
    <property type="entry name" value="D6-type cyclin"/>
    <property type="match status" value="1"/>
</dbReference>
<dbReference type="SMART" id="SM00385">
    <property type="entry name" value="CYCLIN"/>
    <property type="match status" value="1"/>
</dbReference>